<dbReference type="OrthoDB" id="26014at2"/>
<name>A0A399ER80_9DEIN</name>
<evidence type="ECO:0000256" key="1">
    <source>
        <dbReference type="ARBA" id="ARBA00022729"/>
    </source>
</evidence>
<organism evidence="4 5">
    <name type="scientific">Meiothermus luteus</name>
    <dbReference type="NCBI Taxonomy" id="2026184"/>
    <lineage>
        <taxon>Bacteria</taxon>
        <taxon>Thermotogati</taxon>
        <taxon>Deinococcota</taxon>
        <taxon>Deinococci</taxon>
        <taxon>Thermales</taxon>
        <taxon>Thermaceae</taxon>
        <taxon>Meiothermus</taxon>
    </lineage>
</organism>
<sequence>MPRFALFLLFCLGIVLAHAEYERSVPAANSILSKRPGSVVVYFTQPVEVRLSAFGVYALEVPREAWGSPVRLRQMAQPLVRRLLAGNAGRRVDVGLATTARTSRSVVLRLRPDLEPGPYVVVWRNLGVDGHSVSGFFVFVYRP</sequence>
<evidence type="ECO:0000256" key="2">
    <source>
        <dbReference type="ARBA" id="ARBA00023008"/>
    </source>
</evidence>
<dbReference type="Gene3D" id="2.60.40.1220">
    <property type="match status" value="1"/>
</dbReference>
<keyword evidence="2" id="KW-0186">Copper</keyword>
<dbReference type="Proteomes" id="UP000265800">
    <property type="component" value="Unassembled WGS sequence"/>
</dbReference>
<reference evidence="4 5" key="1">
    <citation type="submission" date="2018-08" db="EMBL/GenBank/DDBJ databases">
        <title>Meiothermus luteus KCTC 52599 genome sequencing project.</title>
        <authorList>
            <person name="Da Costa M.S."/>
            <person name="Albuquerque L."/>
            <person name="Raposo P."/>
            <person name="Froufe H.J.C."/>
            <person name="Barroso C.S."/>
            <person name="Egas C."/>
        </authorList>
    </citation>
    <scope>NUCLEOTIDE SEQUENCE [LARGE SCALE GENOMIC DNA]</scope>
    <source>
        <strain evidence="4 5">KCTC 52599</strain>
    </source>
</reference>
<dbReference type="GO" id="GO:0005507">
    <property type="term" value="F:copper ion binding"/>
    <property type="evidence" value="ECO:0007669"/>
    <property type="project" value="InterPro"/>
</dbReference>
<keyword evidence="5" id="KW-1185">Reference proteome</keyword>
<evidence type="ECO:0000259" key="3">
    <source>
        <dbReference type="Pfam" id="PF04234"/>
    </source>
</evidence>
<dbReference type="Pfam" id="PF04234">
    <property type="entry name" value="CopC"/>
    <property type="match status" value="1"/>
</dbReference>
<dbReference type="InterPro" id="IPR007348">
    <property type="entry name" value="CopC_dom"/>
</dbReference>
<dbReference type="RefSeq" id="WP_119360030.1">
    <property type="nucleotide sequence ID" value="NZ_QWKZ01000037.1"/>
</dbReference>
<feature type="domain" description="CopC" evidence="3">
    <location>
        <begin position="18"/>
        <end position="139"/>
    </location>
</feature>
<protein>
    <submittedName>
        <fullName evidence="4">CopC domain protein</fullName>
    </submittedName>
</protein>
<proteinExistence type="predicted"/>
<gene>
    <name evidence="4" type="ORF">Mlute_01398</name>
</gene>
<dbReference type="EMBL" id="QWKZ01000037">
    <property type="protein sequence ID" value="RIH86030.1"/>
    <property type="molecule type" value="Genomic_DNA"/>
</dbReference>
<evidence type="ECO:0000313" key="5">
    <source>
        <dbReference type="Proteomes" id="UP000265800"/>
    </source>
</evidence>
<dbReference type="AlphaFoldDB" id="A0A399ER80"/>
<dbReference type="InterPro" id="IPR014755">
    <property type="entry name" value="Cu-Rt/internalin_Ig-like"/>
</dbReference>
<dbReference type="InterPro" id="IPR014756">
    <property type="entry name" value="Ig_E-set"/>
</dbReference>
<keyword evidence="1" id="KW-0732">Signal</keyword>
<dbReference type="GO" id="GO:0046688">
    <property type="term" value="P:response to copper ion"/>
    <property type="evidence" value="ECO:0007669"/>
    <property type="project" value="InterPro"/>
</dbReference>
<comment type="caution">
    <text evidence="4">The sequence shown here is derived from an EMBL/GenBank/DDBJ whole genome shotgun (WGS) entry which is preliminary data.</text>
</comment>
<dbReference type="SUPFAM" id="SSF81296">
    <property type="entry name" value="E set domains"/>
    <property type="match status" value="1"/>
</dbReference>
<evidence type="ECO:0000313" key="4">
    <source>
        <dbReference type="EMBL" id="RIH86030.1"/>
    </source>
</evidence>
<dbReference type="GO" id="GO:0042597">
    <property type="term" value="C:periplasmic space"/>
    <property type="evidence" value="ECO:0007669"/>
    <property type="project" value="InterPro"/>
</dbReference>
<accession>A0A399ER80</accession>